<dbReference type="RefSeq" id="WP_089311321.1">
    <property type="nucleotide sequence ID" value="NZ_FZNP01000003.1"/>
</dbReference>
<reference evidence="2" key="1">
    <citation type="submission" date="2017-06" db="EMBL/GenBank/DDBJ databases">
        <authorList>
            <person name="Varghese N."/>
            <person name="Submissions S."/>
        </authorList>
    </citation>
    <scope>NUCLEOTIDE SEQUENCE [LARGE SCALE GENOMIC DNA]</scope>
    <source>
        <strain evidence="2">DSM 44485</strain>
    </source>
</reference>
<evidence type="ECO:0000313" key="2">
    <source>
        <dbReference type="Proteomes" id="UP000198420"/>
    </source>
</evidence>
<accession>A0A238WSR0</accession>
<dbReference type="Proteomes" id="UP000198420">
    <property type="component" value="Unassembled WGS sequence"/>
</dbReference>
<keyword evidence="2" id="KW-1185">Reference proteome</keyword>
<gene>
    <name evidence="1" type="ORF">SAMN06265355_103252</name>
</gene>
<dbReference type="EMBL" id="FZNP01000003">
    <property type="protein sequence ID" value="SNR49592.1"/>
    <property type="molecule type" value="Genomic_DNA"/>
</dbReference>
<name>A0A238WSR0_9ACTN</name>
<protein>
    <recommendedName>
        <fullName evidence="3">C2H2-type domain-containing protein</fullName>
    </recommendedName>
</protein>
<proteinExistence type="predicted"/>
<sequence length="100" mass="11381">MHDAWTTREVWVFECLSCEGSWDEEFQVRHSGDGHGNEAVVYRRRGQPCTTPWMDRSCPTCGGQNVKALSATDGRQDEVPIARSGSDVAMVFHLRRMHAW</sequence>
<evidence type="ECO:0008006" key="3">
    <source>
        <dbReference type="Google" id="ProtNLM"/>
    </source>
</evidence>
<dbReference type="AlphaFoldDB" id="A0A238WSR0"/>
<dbReference type="OrthoDB" id="3872345at2"/>
<evidence type="ECO:0000313" key="1">
    <source>
        <dbReference type="EMBL" id="SNR49592.1"/>
    </source>
</evidence>
<organism evidence="1 2">
    <name type="scientific">Actinomadura mexicana</name>
    <dbReference type="NCBI Taxonomy" id="134959"/>
    <lineage>
        <taxon>Bacteria</taxon>
        <taxon>Bacillati</taxon>
        <taxon>Actinomycetota</taxon>
        <taxon>Actinomycetes</taxon>
        <taxon>Streptosporangiales</taxon>
        <taxon>Thermomonosporaceae</taxon>
        <taxon>Actinomadura</taxon>
    </lineage>
</organism>